<feature type="domain" description="Neurotransmitter-gated ion-channel ligand-binding" evidence="1">
    <location>
        <begin position="45"/>
        <end position="103"/>
    </location>
</feature>
<keyword evidence="3" id="KW-1185">Reference proteome</keyword>
<dbReference type="GO" id="GO:0016020">
    <property type="term" value="C:membrane"/>
    <property type="evidence" value="ECO:0007669"/>
    <property type="project" value="InterPro"/>
</dbReference>
<dbReference type="InterPro" id="IPR006202">
    <property type="entry name" value="Neur_chan_lig-bd"/>
</dbReference>
<organism evidence="2 3">
    <name type="scientific">Acyrthosiphon pisum</name>
    <name type="common">Pea aphid</name>
    <dbReference type="NCBI Taxonomy" id="7029"/>
    <lineage>
        <taxon>Eukaryota</taxon>
        <taxon>Metazoa</taxon>
        <taxon>Ecdysozoa</taxon>
        <taxon>Arthropoda</taxon>
        <taxon>Hexapoda</taxon>
        <taxon>Insecta</taxon>
        <taxon>Pterygota</taxon>
        <taxon>Neoptera</taxon>
        <taxon>Paraneoptera</taxon>
        <taxon>Hemiptera</taxon>
        <taxon>Sternorrhyncha</taxon>
        <taxon>Aphidomorpha</taxon>
        <taxon>Aphidoidea</taxon>
        <taxon>Aphididae</taxon>
        <taxon>Macrosiphini</taxon>
        <taxon>Acyrthosiphon</taxon>
    </lineage>
</organism>
<dbReference type="KEGG" id="api:100159973"/>
<reference evidence="3" key="1">
    <citation type="submission" date="2010-06" db="EMBL/GenBank/DDBJ databases">
        <authorList>
            <person name="Jiang H."/>
            <person name="Abraham K."/>
            <person name="Ali S."/>
            <person name="Alsbrooks S.L."/>
            <person name="Anim B.N."/>
            <person name="Anosike U.S."/>
            <person name="Attaway T."/>
            <person name="Bandaranaike D.P."/>
            <person name="Battles P.K."/>
            <person name="Bell S.N."/>
            <person name="Bell A.V."/>
            <person name="Beltran B."/>
            <person name="Bickham C."/>
            <person name="Bustamante Y."/>
            <person name="Caleb T."/>
            <person name="Canada A."/>
            <person name="Cardenas V."/>
            <person name="Carter K."/>
            <person name="Chacko J."/>
            <person name="Chandrabose M.N."/>
            <person name="Chavez D."/>
            <person name="Chavez A."/>
            <person name="Chen L."/>
            <person name="Chu H.-S."/>
            <person name="Claassen K.J."/>
            <person name="Cockrell R."/>
            <person name="Collins M."/>
            <person name="Cooper J.A."/>
            <person name="Cree A."/>
            <person name="Curry S.M."/>
            <person name="Da Y."/>
            <person name="Dao M.D."/>
            <person name="Das B."/>
            <person name="Davila M.-L."/>
            <person name="Davy-Carroll L."/>
            <person name="Denson S."/>
            <person name="Dinh H."/>
            <person name="Ebong V.E."/>
            <person name="Edwards J.R."/>
            <person name="Egan A."/>
            <person name="El-Daye J."/>
            <person name="Escobedo L."/>
            <person name="Fernandez S."/>
            <person name="Fernando P.R."/>
            <person name="Flagg N."/>
            <person name="Forbes L.D."/>
            <person name="Fowler R.G."/>
            <person name="Fu Q."/>
            <person name="Gabisi R.A."/>
            <person name="Ganer J."/>
            <person name="Garbino Pronczuk A."/>
            <person name="Garcia R.M."/>
            <person name="Garner T."/>
            <person name="Garrett T.E."/>
            <person name="Gonzalez D.A."/>
            <person name="Hamid H."/>
            <person name="Hawkins E.S."/>
            <person name="Hirani K."/>
            <person name="Hogues M.E."/>
            <person name="Hollins B."/>
            <person name="Hsiao C.-H."/>
            <person name="Jabil R."/>
            <person name="James M.L."/>
            <person name="Jhangiani S.N."/>
            <person name="Johnson B."/>
            <person name="Johnson Q."/>
            <person name="Joshi V."/>
            <person name="Kalu J.B."/>
            <person name="Kam C."/>
            <person name="Kashfia A."/>
            <person name="Keebler J."/>
            <person name="Kisamo H."/>
            <person name="Kovar C.L."/>
            <person name="Lago L.A."/>
            <person name="Lai C.-Y."/>
            <person name="Laidlaw J."/>
            <person name="Lara F."/>
            <person name="Le T.-K."/>
            <person name="Lee S.L."/>
            <person name="Legall F.H."/>
            <person name="Lemon S.J."/>
            <person name="Lewis L.R."/>
            <person name="Li B."/>
            <person name="Liu Y."/>
            <person name="Liu Y.-S."/>
            <person name="Lopez J."/>
            <person name="Lozado R.J."/>
            <person name="Lu J."/>
            <person name="Madu R.C."/>
            <person name="Maheshwari M."/>
            <person name="Maheshwari R."/>
            <person name="Malloy K."/>
            <person name="Martinez E."/>
            <person name="Mathew T."/>
            <person name="Mercado I.C."/>
            <person name="Mercado C."/>
            <person name="Meyer B."/>
            <person name="Montgomery K."/>
            <person name="Morgan M.B."/>
            <person name="Munidasa M."/>
            <person name="Nazareth L.V."/>
            <person name="Nelson J."/>
            <person name="Ng B.M."/>
            <person name="Nguyen N.B."/>
            <person name="Nguyen P.Q."/>
            <person name="Nguyen T."/>
            <person name="Obregon M."/>
            <person name="Okwuonu G.O."/>
            <person name="Onwere C.G."/>
            <person name="Orozco G."/>
            <person name="Parra A."/>
            <person name="Patel S."/>
            <person name="Patil S."/>
            <person name="Perez A."/>
            <person name="Perez Y."/>
            <person name="Pham C."/>
            <person name="Primus E.L."/>
            <person name="Pu L.-L."/>
            <person name="Puazo M."/>
            <person name="Qin X."/>
            <person name="Quiroz J.B."/>
            <person name="Reese J."/>
            <person name="Richards S."/>
            <person name="Rives C.M."/>
            <person name="Robberts R."/>
            <person name="Ruiz S.J."/>
            <person name="Ruiz M.J."/>
            <person name="Santibanez J."/>
            <person name="Schneider B.W."/>
            <person name="Sisson I."/>
            <person name="Smith M."/>
            <person name="Sodergren E."/>
            <person name="Song X.-Z."/>
            <person name="Song B.B."/>
            <person name="Summersgill H."/>
            <person name="Thelus R."/>
            <person name="Thornton R.D."/>
            <person name="Trejos Z.Y."/>
            <person name="Usmani K."/>
            <person name="Vattathil S."/>
            <person name="Villasana D."/>
            <person name="Walker D.L."/>
            <person name="Wang S."/>
            <person name="Wang K."/>
            <person name="White C.S."/>
            <person name="Williams A.C."/>
            <person name="Williamson J."/>
            <person name="Wilson K."/>
            <person name="Woghiren I.O."/>
            <person name="Woodworth J.R."/>
            <person name="Worley K.C."/>
            <person name="Wright R.A."/>
            <person name="Wu W."/>
            <person name="Young L."/>
            <person name="Zhang L."/>
            <person name="Zhang J."/>
            <person name="Zhu Y."/>
            <person name="Muzny D.M."/>
            <person name="Weinstock G."/>
            <person name="Gibbs R.A."/>
        </authorList>
    </citation>
    <scope>NUCLEOTIDE SEQUENCE [LARGE SCALE GENOMIC DNA]</scope>
    <source>
        <strain evidence="3">LSR1</strain>
    </source>
</reference>
<dbReference type="RefSeq" id="XP_029341398.1">
    <property type="nucleotide sequence ID" value="XM_029485538.1"/>
</dbReference>
<sequence>MKNWNTNKISSAIITKLIIFLYVINSQFRYSKCLEFRDILPEDAKQYDKMRPPKIDGTATKVHFHVTVMGLDSIDENAMTYAADIFFAQTWKDHRLRLPENMTSEYRLVYIKIYYVFLYFILNQSKVLHLCQRYCSCTRLVPIDVIKA</sequence>
<dbReference type="InterPro" id="IPR036734">
    <property type="entry name" value="Neur_chan_lig-bd_sf"/>
</dbReference>
<name>A0A8R2NJT2_ACYPI</name>
<evidence type="ECO:0000313" key="2">
    <source>
        <dbReference type="EnsemblMetazoa" id="XP_029341398.1"/>
    </source>
</evidence>
<dbReference type="OrthoDB" id="407674at2759"/>
<protein>
    <recommendedName>
        <fullName evidence="1">Neurotransmitter-gated ion-channel ligand-binding domain-containing protein</fullName>
    </recommendedName>
</protein>
<dbReference type="AlphaFoldDB" id="A0A8R2NJT2"/>
<dbReference type="Pfam" id="PF02931">
    <property type="entry name" value="Neur_chan_LBD"/>
    <property type="match status" value="1"/>
</dbReference>
<dbReference type="EnsemblMetazoa" id="XM_029485538.1">
    <property type="protein sequence ID" value="XP_029341398.1"/>
    <property type="gene ID" value="LOC100159973"/>
</dbReference>
<dbReference type="Gene3D" id="2.70.170.10">
    <property type="entry name" value="Neurotransmitter-gated ion-channel ligand-binding domain"/>
    <property type="match status" value="1"/>
</dbReference>
<accession>A0A8R2NJT2</accession>
<evidence type="ECO:0000313" key="3">
    <source>
        <dbReference type="Proteomes" id="UP000007819"/>
    </source>
</evidence>
<dbReference type="Proteomes" id="UP000007819">
    <property type="component" value="Chromosome X"/>
</dbReference>
<reference evidence="2" key="2">
    <citation type="submission" date="2022-06" db="UniProtKB">
        <authorList>
            <consortium name="EnsemblMetazoa"/>
        </authorList>
    </citation>
    <scope>IDENTIFICATION</scope>
</reference>
<dbReference type="GO" id="GO:0005230">
    <property type="term" value="F:extracellular ligand-gated monoatomic ion channel activity"/>
    <property type="evidence" value="ECO:0007669"/>
    <property type="project" value="InterPro"/>
</dbReference>
<evidence type="ECO:0000259" key="1">
    <source>
        <dbReference type="Pfam" id="PF02931"/>
    </source>
</evidence>
<proteinExistence type="predicted"/>
<dbReference type="SUPFAM" id="SSF63712">
    <property type="entry name" value="Nicotinic receptor ligand binding domain-like"/>
    <property type="match status" value="1"/>
</dbReference>
<dbReference type="GeneID" id="100159973"/>